<name>A0ABQ2XPK6_9BURK</name>
<keyword evidence="3" id="KW-1185">Reference proteome</keyword>
<dbReference type="InterPro" id="IPR006311">
    <property type="entry name" value="TAT_signal"/>
</dbReference>
<dbReference type="RefSeq" id="WP_189347843.1">
    <property type="nucleotide sequence ID" value="NZ_BMYT01000010.1"/>
</dbReference>
<sequence length="155" mass="17060">MLGKQNLARRGFMLFGGAVALTSVSAPTSLANALMEYEMLPSCSANLSNTDHLCLRELALVDFLPLVGQNFLLGSSIHKVRMQLVAAISHGRALDARPESVRREPFSLQFSAPQGMQLPAEIYDLKHPKIASMKVFMTQIGSQNIRLPRYEVVFG</sequence>
<dbReference type="Pfam" id="PF21880">
    <property type="entry name" value="DUF6916"/>
    <property type="match status" value="1"/>
</dbReference>
<gene>
    <name evidence="2" type="ORF">GCM10011282_35860</name>
</gene>
<proteinExistence type="predicted"/>
<comment type="caution">
    <text evidence="2">The sequence shown here is derived from an EMBL/GenBank/DDBJ whole genome shotgun (WGS) entry which is preliminary data.</text>
</comment>
<dbReference type="PROSITE" id="PS51318">
    <property type="entry name" value="TAT"/>
    <property type="match status" value="1"/>
</dbReference>
<reference evidence="3" key="1">
    <citation type="journal article" date="2019" name="Int. J. Syst. Evol. Microbiol.">
        <title>The Global Catalogue of Microorganisms (GCM) 10K type strain sequencing project: providing services to taxonomists for standard genome sequencing and annotation.</title>
        <authorList>
            <consortium name="The Broad Institute Genomics Platform"/>
            <consortium name="The Broad Institute Genome Sequencing Center for Infectious Disease"/>
            <person name="Wu L."/>
            <person name="Ma J."/>
        </authorList>
    </citation>
    <scope>NUCLEOTIDE SEQUENCE [LARGE SCALE GENOMIC DNA]</scope>
    <source>
        <strain evidence="3">KCTC 23916</strain>
    </source>
</reference>
<feature type="domain" description="DUF6916" evidence="1">
    <location>
        <begin position="60"/>
        <end position="154"/>
    </location>
</feature>
<evidence type="ECO:0000313" key="3">
    <source>
        <dbReference type="Proteomes" id="UP000620127"/>
    </source>
</evidence>
<evidence type="ECO:0000259" key="1">
    <source>
        <dbReference type="Pfam" id="PF21880"/>
    </source>
</evidence>
<accession>A0ABQ2XPK6</accession>
<dbReference type="Proteomes" id="UP000620127">
    <property type="component" value="Unassembled WGS sequence"/>
</dbReference>
<dbReference type="InterPro" id="IPR054209">
    <property type="entry name" value="DUF6916"/>
</dbReference>
<organism evidence="2 3">
    <name type="scientific">Undibacterium macrobrachii</name>
    <dbReference type="NCBI Taxonomy" id="1119058"/>
    <lineage>
        <taxon>Bacteria</taxon>
        <taxon>Pseudomonadati</taxon>
        <taxon>Pseudomonadota</taxon>
        <taxon>Betaproteobacteria</taxon>
        <taxon>Burkholderiales</taxon>
        <taxon>Oxalobacteraceae</taxon>
        <taxon>Undibacterium</taxon>
    </lineage>
</organism>
<evidence type="ECO:0000313" key="2">
    <source>
        <dbReference type="EMBL" id="GGX26716.1"/>
    </source>
</evidence>
<protein>
    <recommendedName>
        <fullName evidence="1">DUF6916 domain-containing protein</fullName>
    </recommendedName>
</protein>
<dbReference type="EMBL" id="BMYT01000010">
    <property type="protein sequence ID" value="GGX26716.1"/>
    <property type="molecule type" value="Genomic_DNA"/>
</dbReference>